<name>A0ABD6H901_AGRVI</name>
<protein>
    <submittedName>
        <fullName evidence="2">Phage head closure protein</fullName>
    </submittedName>
</protein>
<evidence type="ECO:0000313" key="4">
    <source>
        <dbReference type="Proteomes" id="UP000179536"/>
    </source>
</evidence>
<dbReference type="EMBL" id="MBFE02000007">
    <property type="protein sequence ID" value="MUO42622.1"/>
    <property type="molecule type" value="Genomic_DNA"/>
</dbReference>
<keyword evidence="3" id="KW-1185">Reference proteome</keyword>
<gene>
    <name evidence="2" type="ORF">BBK91_011980</name>
    <name evidence="1" type="ORF">BBL17_012590</name>
</gene>
<evidence type="ECO:0000313" key="1">
    <source>
        <dbReference type="EMBL" id="MUO42622.1"/>
    </source>
</evidence>
<evidence type="ECO:0000313" key="2">
    <source>
        <dbReference type="EMBL" id="MUP10591.1"/>
    </source>
</evidence>
<evidence type="ECO:0000313" key="3">
    <source>
        <dbReference type="Proteomes" id="UP000179454"/>
    </source>
</evidence>
<dbReference type="Gene3D" id="2.40.10.270">
    <property type="entry name" value="Bacteriophage SPP1 head-tail adaptor protein"/>
    <property type="match status" value="1"/>
</dbReference>
<dbReference type="EMBL" id="MBFA02000006">
    <property type="protein sequence ID" value="MUP10591.1"/>
    <property type="molecule type" value="Genomic_DNA"/>
</dbReference>
<dbReference type="Proteomes" id="UP000179536">
    <property type="component" value="Unassembled WGS sequence"/>
</dbReference>
<accession>A0ABD6H901</accession>
<dbReference type="AlphaFoldDB" id="A0ABD6H901"/>
<comment type="caution">
    <text evidence="2">The sequence shown here is derived from an EMBL/GenBank/DDBJ whole genome shotgun (WGS) entry which is preliminary data.</text>
</comment>
<dbReference type="NCBIfam" id="TIGR01563">
    <property type="entry name" value="gp16_SPP1"/>
    <property type="match status" value="1"/>
</dbReference>
<proteinExistence type="predicted"/>
<dbReference type="Proteomes" id="UP000179454">
    <property type="component" value="Unassembled WGS sequence"/>
</dbReference>
<dbReference type="InterPro" id="IPR008767">
    <property type="entry name" value="Phage_SPP1_head-tail_adaptor"/>
</dbReference>
<reference evidence="3 4" key="1">
    <citation type="submission" date="2019-11" db="EMBL/GenBank/DDBJ databases">
        <title>Whole-genome sequencing of Allorhizobium vitis.</title>
        <authorList>
            <person name="Gan H.M."/>
            <person name="Savka M.A."/>
        </authorList>
    </citation>
    <scope>NUCLEOTIDE SEQUENCE [LARGE SCALE GENOMIC DNA]</scope>
    <source>
        <strain evidence="2 4">RF2/1</strain>
        <strain evidence="1 3">T1/7</strain>
    </source>
</reference>
<dbReference type="Pfam" id="PF05521">
    <property type="entry name" value="Phage_HCP"/>
    <property type="match status" value="1"/>
</dbReference>
<dbReference type="RefSeq" id="WP_015915039.1">
    <property type="nucleotide sequence ID" value="NZ_MBFA02000006.1"/>
</dbReference>
<sequence>MRSGKLDALITLQVATNATQPDGAVISEWSDFAKVRAEIIESGTERFFRAYGATDEDLTVFRIRYVPGLLMAHRILFNEKRFRIEHLTEIRRKRGWEIRAVSI</sequence>
<organism evidence="2 4">
    <name type="scientific">Agrobacterium vitis</name>
    <name type="common">Rhizobium vitis</name>
    <dbReference type="NCBI Taxonomy" id="373"/>
    <lineage>
        <taxon>Bacteria</taxon>
        <taxon>Pseudomonadati</taxon>
        <taxon>Pseudomonadota</taxon>
        <taxon>Alphaproteobacteria</taxon>
        <taxon>Hyphomicrobiales</taxon>
        <taxon>Rhizobiaceae</taxon>
        <taxon>Rhizobium/Agrobacterium group</taxon>
        <taxon>Agrobacterium</taxon>
    </lineage>
</organism>
<dbReference type="InterPro" id="IPR038666">
    <property type="entry name" value="SSP1_head-tail_sf"/>
</dbReference>